<organism evidence="1 2">
    <name type="scientific">Mycoplasmopsis arginini</name>
    <name type="common">Mycoplasma arginini</name>
    <dbReference type="NCBI Taxonomy" id="2094"/>
    <lineage>
        <taxon>Bacteria</taxon>
        <taxon>Bacillati</taxon>
        <taxon>Mycoplasmatota</taxon>
        <taxon>Mycoplasmoidales</taxon>
        <taxon>Metamycoplasmataceae</taxon>
        <taxon>Mycoplasmopsis</taxon>
    </lineage>
</organism>
<dbReference type="AlphaFoldDB" id="A0AA43QYY1"/>
<accession>A0AA43QYY1</accession>
<evidence type="ECO:0000313" key="1">
    <source>
        <dbReference type="EMBL" id="MDI3349608.1"/>
    </source>
</evidence>
<reference evidence="1" key="1">
    <citation type="submission" date="2022-11" db="EMBL/GenBank/DDBJ databases">
        <title>Draft genome of Mycoplasma arginini isolated from fly.</title>
        <authorList>
            <person name="Severgnini M."/>
            <person name="Gioia G."/>
            <person name="Cremonesi P."/>
            <person name="Moroni P."/>
            <person name="Addis M.F."/>
            <person name="Castiglioni B."/>
        </authorList>
    </citation>
    <scope>NUCLEOTIDE SEQUENCE</scope>
    <source>
        <strain evidence="1">QMP CG1-1632</strain>
    </source>
</reference>
<proteinExistence type="predicted"/>
<gene>
    <name evidence="1" type="ORF">DCBHLPFO_00733</name>
</gene>
<comment type="caution">
    <text evidence="1">The sequence shown here is derived from an EMBL/GenBank/DDBJ whole genome shotgun (WGS) entry which is preliminary data.</text>
</comment>
<protein>
    <submittedName>
        <fullName evidence="1">Uncharacterized protein</fullName>
    </submittedName>
</protein>
<dbReference type="Proteomes" id="UP001162175">
    <property type="component" value="Unassembled WGS sequence"/>
</dbReference>
<sequence length="70" mass="8141">MKNAVKVRAKLTDLELRSFVVVLCKKNEESENYEFASILNDISSNFETINEIVKPIKRVRTIKTEKPENE</sequence>
<name>A0AA43QYY1_MYCAR</name>
<dbReference type="EMBL" id="JAPFAR010000057">
    <property type="protein sequence ID" value="MDI3349608.1"/>
    <property type="molecule type" value="Genomic_DNA"/>
</dbReference>
<evidence type="ECO:0000313" key="2">
    <source>
        <dbReference type="Proteomes" id="UP001162175"/>
    </source>
</evidence>